<name>A0A2T0RGR1_9BACT</name>
<proteinExistence type="predicted"/>
<keyword evidence="2" id="KW-1185">Reference proteome</keyword>
<evidence type="ECO:0000313" key="1">
    <source>
        <dbReference type="EMBL" id="PRY20396.1"/>
    </source>
</evidence>
<comment type="caution">
    <text evidence="1">The sequence shown here is derived from an EMBL/GenBank/DDBJ whole genome shotgun (WGS) entry which is preliminary data.</text>
</comment>
<gene>
    <name evidence="1" type="ORF">CLV58_1583</name>
</gene>
<reference evidence="1 2" key="1">
    <citation type="submission" date="2018-03" db="EMBL/GenBank/DDBJ databases">
        <title>Genomic Encyclopedia of Archaeal and Bacterial Type Strains, Phase II (KMG-II): from individual species to whole genera.</title>
        <authorList>
            <person name="Goeker M."/>
        </authorList>
    </citation>
    <scope>NUCLEOTIDE SEQUENCE [LARGE SCALE GENOMIC DNA]</scope>
    <source>
        <strain evidence="1 2">DSM 28354</strain>
    </source>
</reference>
<dbReference type="EMBL" id="PVTE01000058">
    <property type="protein sequence ID" value="PRY20396.1"/>
    <property type="molecule type" value="Genomic_DNA"/>
</dbReference>
<dbReference type="AlphaFoldDB" id="A0A2T0RGR1"/>
<organism evidence="1 2">
    <name type="scientific">Spirosoma oryzae</name>
    <dbReference type="NCBI Taxonomy" id="1469603"/>
    <lineage>
        <taxon>Bacteria</taxon>
        <taxon>Pseudomonadati</taxon>
        <taxon>Bacteroidota</taxon>
        <taxon>Cytophagia</taxon>
        <taxon>Cytophagales</taxon>
        <taxon>Cytophagaceae</taxon>
        <taxon>Spirosoma</taxon>
    </lineage>
</organism>
<sequence length="156" mass="17895">MQPYASANPQDDLLLNSLKSSLLKAYFEQLQTVARLISPDKECWDIIITFKELFWSDFRDLYSIAVGQQDELAESIVLLPENVFIIDLYSWNRLLAFAKSARRSLSDILNTVRVANSSLVTRKLLFSMHLDELIAGNQVEPLDYLKSELDLLKPQN</sequence>
<dbReference type="Proteomes" id="UP000238375">
    <property type="component" value="Unassembled WGS sequence"/>
</dbReference>
<protein>
    <submittedName>
        <fullName evidence="1">Uncharacterized protein</fullName>
    </submittedName>
</protein>
<accession>A0A2T0RGR1</accession>
<evidence type="ECO:0000313" key="2">
    <source>
        <dbReference type="Proteomes" id="UP000238375"/>
    </source>
</evidence>